<dbReference type="Proteomes" id="UP000005240">
    <property type="component" value="Unassembled WGS sequence"/>
</dbReference>
<dbReference type="AlphaFoldDB" id="A0A0C4F466"/>
<dbReference type="VEuPathDB" id="FungiDB:PTTG_07900"/>
<keyword evidence="4" id="KW-1185">Reference proteome</keyword>
<proteinExistence type="predicted"/>
<evidence type="ECO:0000313" key="3">
    <source>
        <dbReference type="EnsemblFungi" id="PTTG_07900-t43_1-p1"/>
    </source>
</evidence>
<accession>A0A0C4F466</accession>
<reference evidence="2" key="2">
    <citation type="submission" date="2016-05" db="EMBL/GenBank/DDBJ databases">
        <title>Comparative analysis highlights variable genome content of wheat rusts and divergence of the mating loci.</title>
        <authorList>
            <person name="Cuomo C.A."/>
            <person name="Bakkeren G."/>
            <person name="Szabo L."/>
            <person name="Khalil H."/>
            <person name="Joly D."/>
            <person name="Goldberg J."/>
            <person name="Young S."/>
            <person name="Zeng Q."/>
            <person name="Fellers J."/>
        </authorList>
    </citation>
    <scope>NUCLEOTIDE SEQUENCE [LARGE SCALE GENOMIC DNA]</scope>
    <source>
        <strain evidence="2">1-1 BBBD Race 1</strain>
    </source>
</reference>
<feature type="region of interest" description="Disordered" evidence="1">
    <location>
        <begin position="38"/>
        <end position="70"/>
    </location>
</feature>
<name>A0A0C4F466_PUCT1</name>
<evidence type="ECO:0000256" key="1">
    <source>
        <dbReference type="SAM" id="MobiDB-lite"/>
    </source>
</evidence>
<evidence type="ECO:0000313" key="4">
    <source>
        <dbReference type="Proteomes" id="UP000005240"/>
    </source>
</evidence>
<evidence type="ECO:0000313" key="2">
    <source>
        <dbReference type="EMBL" id="OAV88024.1"/>
    </source>
</evidence>
<feature type="region of interest" description="Disordered" evidence="1">
    <location>
        <begin position="1"/>
        <end position="24"/>
    </location>
</feature>
<reference evidence="2" key="1">
    <citation type="submission" date="2009-11" db="EMBL/GenBank/DDBJ databases">
        <authorList>
            <consortium name="The Broad Institute Genome Sequencing Platform"/>
            <person name="Ward D."/>
            <person name="Feldgarden M."/>
            <person name="Earl A."/>
            <person name="Young S.K."/>
            <person name="Zeng Q."/>
            <person name="Koehrsen M."/>
            <person name="Alvarado L."/>
            <person name="Berlin A."/>
            <person name="Bochicchio J."/>
            <person name="Borenstein D."/>
            <person name="Chapman S.B."/>
            <person name="Chen Z."/>
            <person name="Engels R."/>
            <person name="Freedman E."/>
            <person name="Gellesch M."/>
            <person name="Goldberg J."/>
            <person name="Griggs A."/>
            <person name="Gujja S."/>
            <person name="Heilman E."/>
            <person name="Heiman D."/>
            <person name="Hepburn T."/>
            <person name="Howarth C."/>
            <person name="Jen D."/>
            <person name="Larson L."/>
            <person name="Lewis B."/>
            <person name="Mehta T."/>
            <person name="Park D."/>
            <person name="Pearson M."/>
            <person name="Roberts A."/>
            <person name="Saif S."/>
            <person name="Shea T."/>
            <person name="Shenoy N."/>
            <person name="Sisk P."/>
            <person name="Stolte C."/>
            <person name="Sykes S."/>
            <person name="Thomson T."/>
            <person name="Walk T."/>
            <person name="White J."/>
            <person name="Yandava C."/>
            <person name="Izard J."/>
            <person name="Baranova O.V."/>
            <person name="Blanton J.M."/>
            <person name="Tanner A.C."/>
            <person name="Dewhirst F.E."/>
            <person name="Haas B."/>
            <person name="Nusbaum C."/>
            <person name="Birren B."/>
        </authorList>
    </citation>
    <scope>NUCLEOTIDE SEQUENCE [LARGE SCALE GENOMIC DNA]</scope>
    <source>
        <strain evidence="2">1-1 BBBD Race 1</strain>
    </source>
</reference>
<reference evidence="3" key="4">
    <citation type="submission" date="2025-05" db="UniProtKB">
        <authorList>
            <consortium name="EnsemblFungi"/>
        </authorList>
    </citation>
    <scope>IDENTIFICATION</scope>
    <source>
        <strain evidence="3">isolate 1-1 / race 1 (BBBD)</strain>
    </source>
</reference>
<organism evidence="2">
    <name type="scientific">Puccinia triticina (isolate 1-1 / race 1 (BBBD))</name>
    <name type="common">Brown leaf rust fungus</name>
    <dbReference type="NCBI Taxonomy" id="630390"/>
    <lineage>
        <taxon>Eukaryota</taxon>
        <taxon>Fungi</taxon>
        <taxon>Dikarya</taxon>
        <taxon>Basidiomycota</taxon>
        <taxon>Pucciniomycotina</taxon>
        <taxon>Pucciniomycetes</taxon>
        <taxon>Pucciniales</taxon>
        <taxon>Pucciniaceae</taxon>
        <taxon>Puccinia</taxon>
    </lineage>
</organism>
<feature type="region of interest" description="Disordered" evidence="1">
    <location>
        <begin position="152"/>
        <end position="179"/>
    </location>
</feature>
<protein>
    <submittedName>
        <fullName evidence="2 3">Uncharacterized protein</fullName>
    </submittedName>
</protein>
<dbReference type="EMBL" id="ADAS02000222">
    <property type="protein sequence ID" value="OAV88024.1"/>
    <property type="molecule type" value="Genomic_DNA"/>
</dbReference>
<dbReference type="EnsemblFungi" id="PTTG_07900-t43_1">
    <property type="protein sequence ID" value="PTTG_07900-t43_1-p1"/>
    <property type="gene ID" value="PTTG_07900"/>
</dbReference>
<gene>
    <name evidence="2" type="ORF">PTTG_07900</name>
</gene>
<reference evidence="3 4" key="3">
    <citation type="journal article" date="2017" name="G3 (Bethesda)">
        <title>Comparative analysis highlights variable genome content of wheat rusts and divergence of the mating loci.</title>
        <authorList>
            <person name="Cuomo C.A."/>
            <person name="Bakkeren G."/>
            <person name="Khalil H.B."/>
            <person name="Panwar V."/>
            <person name="Joly D."/>
            <person name="Linning R."/>
            <person name="Sakthikumar S."/>
            <person name="Song X."/>
            <person name="Adiconis X."/>
            <person name="Fan L."/>
            <person name="Goldberg J.M."/>
            <person name="Levin J.Z."/>
            <person name="Young S."/>
            <person name="Zeng Q."/>
            <person name="Anikster Y."/>
            <person name="Bruce M."/>
            <person name="Wang M."/>
            <person name="Yin C."/>
            <person name="McCallum B."/>
            <person name="Szabo L.J."/>
            <person name="Hulbert S."/>
            <person name="Chen X."/>
            <person name="Fellers J.P."/>
        </authorList>
    </citation>
    <scope>NUCLEOTIDE SEQUENCE</scope>
    <source>
        <strain evidence="3">isolate 1-1 / race 1 (BBBD)</strain>
        <strain evidence="4">Isolate 1-1 / race 1 (BBBD)</strain>
    </source>
</reference>
<sequence length="271" mass="29287">MKAYSPAISFPSPPLQSSSSVEDGRRLKASELFDEADVPAQLRRRKGQAGVRSERSSSRTSGQIRPSVSEPVASLPPPLFLLPLRRNLSWCNGVVLELEQISRANIDRKTPLGPATARLLLPRHSRDLKRVRPLAYGRTPSAPIIRKTRRTIQEPSTGVGLKAQIATSEASAPPKAAREEASFTMTALTTAGLDPPCPRRSRPPPDYSPHIVITTPTTGPPEPLASSQLSFIITASDVQPSTAAAADGGAPAWEQLWMRESDGGFVKIDKY</sequence>